<evidence type="ECO:0000313" key="2">
    <source>
        <dbReference type="Proteomes" id="UP000740926"/>
    </source>
</evidence>
<dbReference type="GO" id="GO:0031179">
    <property type="term" value="P:peptide modification"/>
    <property type="evidence" value="ECO:0007669"/>
    <property type="project" value="InterPro"/>
</dbReference>
<accession>A0A9P6Y118</accession>
<keyword evidence="2" id="KW-1185">Reference proteome</keyword>
<gene>
    <name evidence="1" type="ORF">G6F50_014941</name>
</gene>
<dbReference type="Proteomes" id="UP000740926">
    <property type="component" value="Unassembled WGS sequence"/>
</dbReference>
<comment type="caution">
    <text evidence="1">The sequence shown here is derived from an EMBL/GenBank/DDBJ whole genome shotgun (WGS) entry which is preliminary data.</text>
</comment>
<dbReference type="Pfam" id="PF05147">
    <property type="entry name" value="LANC_like"/>
    <property type="match status" value="1"/>
</dbReference>
<proteinExistence type="predicted"/>
<dbReference type="EMBL" id="JAANIU010007676">
    <property type="protein sequence ID" value="KAG1537024.1"/>
    <property type="molecule type" value="Genomic_DNA"/>
</dbReference>
<organism evidence="1 2">
    <name type="scientific">Rhizopus delemar</name>
    <dbReference type="NCBI Taxonomy" id="936053"/>
    <lineage>
        <taxon>Eukaryota</taxon>
        <taxon>Fungi</taxon>
        <taxon>Fungi incertae sedis</taxon>
        <taxon>Mucoromycota</taxon>
        <taxon>Mucoromycotina</taxon>
        <taxon>Mucoromycetes</taxon>
        <taxon>Mucorales</taxon>
        <taxon>Mucorineae</taxon>
        <taxon>Rhizopodaceae</taxon>
        <taxon>Rhizopus</taxon>
    </lineage>
</organism>
<name>A0A9P6Y118_9FUNG</name>
<dbReference type="Gene3D" id="1.50.10.10">
    <property type="match status" value="1"/>
</dbReference>
<protein>
    <submittedName>
        <fullName evidence="1">Uncharacterized protein</fullName>
    </submittedName>
</protein>
<dbReference type="InterPro" id="IPR012341">
    <property type="entry name" value="6hp_glycosidase-like_sf"/>
</dbReference>
<dbReference type="GO" id="GO:0005975">
    <property type="term" value="P:carbohydrate metabolic process"/>
    <property type="evidence" value="ECO:0007669"/>
    <property type="project" value="InterPro"/>
</dbReference>
<reference evidence="1 2" key="1">
    <citation type="journal article" date="2020" name="Microb. Genom.">
        <title>Genetic diversity of clinical and environmental Mucorales isolates obtained from an investigation of mucormycosis cases among solid organ transplant recipients.</title>
        <authorList>
            <person name="Nguyen M.H."/>
            <person name="Kaul D."/>
            <person name="Muto C."/>
            <person name="Cheng S.J."/>
            <person name="Richter R.A."/>
            <person name="Bruno V.M."/>
            <person name="Liu G."/>
            <person name="Beyhan S."/>
            <person name="Sundermann A.J."/>
            <person name="Mounaud S."/>
            <person name="Pasculle A.W."/>
            <person name="Nierman W.C."/>
            <person name="Driscoll E."/>
            <person name="Cumbie R."/>
            <person name="Clancy C.J."/>
            <person name="Dupont C.L."/>
        </authorList>
    </citation>
    <scope>NUCLEOTIDE SEQUENCE [LARGE SCALE GENOMIC DNA]</scope>
    <source>
        <strain evidence="1 2">GL24</strain>
    </source>
</reference>
<sequence>MILPLLALAEATGSARWLDLAAAAGRRMQDAAIVDADGARWPTPQFREPIGGFGHGAMGMGWALARLARSQAGSAAERAAWRQLAEEAFAFQAALFEPHTGHWRDIHLQDGQKNFPTWCHGSVGIGLLLAVRHALVYGAPPFAATLEELGRDAELLDRIRDAQDDDVPASRRREEG</sequence>
<dbReference type="SUPFAM" id="SSF158745">
    <property type="entry name" value="LanC-like"/>
    <property type="match status" value="1"/>
</dbReference>
<dbReference type="AlphaFoldDB" id="A0A9P6Y118"/>
<dbReference type="InterPro" id="IPR007822">
    <property type="entry name" value="LANC-like"/>
</dbReference>
<evidence type="ECO:0000313" key="1">
    <source>
        <dbReference type="EMBL" id="KAG1537024.1"/>
    </source>
</evidence>